<dbReference type="InterPro" id="IPR050706">
    <property type="entry name" value="Cyclic-di-GMP_PDE-like"/>
</dbReference>
<proteinExistence type="predicted"/>
<evidence type="ECO:0000259" key="1">
    <source>
        <dbReference type="PROSITE" id="PS50883"/>
    </source>
</evidence>
<dbReference type="InterPro" id="IPR035919">
    <property type="entry name" value="EAL_sf"/>
</dbReference>
<dbReference type="PANTHER" id="PTHR33121">
    <property type="entry name" value="CYCLIC DI-GMP PHOSPHODIESTERASE PDEF"/>
    <property type="match status" value="1"/>
</dbReference>
<dbReference type="Proteomes" id="UP000232188">
    <property type="component" value="Unassembled WGS sequence"/>
</dbReference>
<dbReference type="GO" id="GO:0071111">
    <property type="term" value="F:cyclic-guanylate-specific phosphodiesterase activity"/>
    <property type="evidence" value="ECO:0007669"/>
    <property type="project" value="InterPro"/>
</dbReference>
<dbReference type="InterPro" id="IPR001633">
    <property type="entry name" value="EAL_dom"/>
</dbReference>
<evidence type="ECO:0000313" key="3">
    <source>
        <dbReference type="Proteomes" id="UP000232188"/>
    </source>
</evidence>
<dbReference type="PANTHER" id="PTHR33121:SF76">
    <property type="entry name" value="SIGNALING PROTEIN"/>
    <property type="match status" value="1"/>
</dbReference>
<comment type="caution">
    <text evidence="2">The sequence shown here is derived from an EMBL/GenBank/DDBJ whole genome shotgun (WGS) entry which is preliminary data.</text>
</comment>
<reference evidence="2 3" key="1">
    <citation type="submission" date="2017-07" db="EMBL/GenBank/DDBJ databases">
        <title>Leptospira spp. isolated from tropical soils.</title>
        <authorList>
            <person name="Thibeaux R."/>
            <person name="Iraola G."/>
            <person name="Ferres I."/>
            <person name="Bierque E."/>
            <person name="Girault D."/>
            <person name="Soupe-Gilbert M.-E."/>
            <person name="Picardeau M."/>
            <person name="Goarant C."/>
        </authorList>
    </citation>
    <scope>NUCLEOTIDE SEQUENCE [LARGE SCALE GENOMIC DNA]</scope>
    <source>
        <strain evidence="2 3">FH2-B-C1</strain>
    </source>
</reference>
<dbReference type="AlphaFoldDB" id="A0A2M9YMN4"/>
<dbReference type="SUPFAM" id="SSF141868">
    <property type="entry name" value="EAL domain-like"/>
    <property type="match status" value="1"/>
</dbReference>
<evidence type="ECO:0000313" key="2">
    <source>
        <dbReference type="EMBL" id="PJZ52796.1"/>
    </source>
</evidence>
<feature type="domain" description="EAL" evidence="1">
    <location>
        <begin position="276"/>
        <end position="536"/>
    </location>
</feature>
<dbReference type="CDD" id="cd01948">
    <property type="entry name" value="EAL"/>
    <property type="match status" value="1"/>
</dbReference>
<dbReference type="Gene3D" id="3.20.20.450">
    <property type="entry name" value="EAL domain"/>
    <property type="match status" value="1"/>
</dbReference>
<sequence length="547" mass="62739">MNFLKSERESTTNPSGKIRCSFQGECIEFDPIIKMELLESPDLKSKLSNLVASIAQFSKQNQNNSKTFELFMEIVTENENTYHLYALVYRNKEEITFELTKIPAIPNSQVKMIANKQRINAHRAELRSFFGKSRFAFFLIEVQFISAKGLPEPGNESFEHVFMDVSTEIFTLTSGKTRIIRYSQNKILVMIPVESEKFNPSVLSKHIISIMDYPISYHETELFFKISIGAYLMKDQKESFKKIRSKLTESLKKAVKYPFSHYILGEHEEEIERQKAIQLYSSLKNSIFNDELVLKYQPILNAGSKKIEFVETLTRWVHSVNGNISPEIFIPIAETSGLILTIGEWVMKNAISEISILRKVSGIDPDCKLTINVSPIQLNQKEITEKLLEFIRRYEMTPDKILVEITETSIDGDDNYAIDRLKEQAEILHYEGFQIAIDDFGKGHSNFSRLEQIPSDIVKIDKNLVFGALYDPAKIKILTSIVGIIHTMGKKVILEGIENQEYEKIAIDTGADYLQGYHYYYPMNIGGLSQVFEKTPNVDPLLQGLKR</sequence>
<dbReference type="PROSITE" id="PS50883">
    <property type="entry name" value="EAL"/>
    <property type="match status" value="1"/>
</dbReference>
<gene>
    <name evidence="2" type="ORF">CH380_13705</name>
</gene>
<organism evidence="2 3">
    <name type="scientific">Leptospira adleri</name>
    <dbReference type="NCBI Taxonomy" id="2023186"/>
    <lineage>
        <taxon>Bacteria</taxon>
        <taxon>Pseudomonadati</taxon>
        <taxon>Spirochaetota</taxon>
        <taxon>Spirochaetia</taxon>
        <taxon>Leptospirales</taxon>
        <taxon>Leptospiraceae</taxon>
        <taxon>Leptospira</taxon>
    </lineage>
</organism>
<name>A0A2M9YMN4_9LEPT</name>
<dbReference type="Pfam" id="PF00563">
    <property type="entry name" value="EAL"/>
    <property type="match status" value="1"/>
</dbReference>
<protein>
    <recommendedName>
        <fullName evidence="1">EAL domain-containing protein</fullName>
    </recommendedName>
</protein>
<dbReference type="SMART" id="SM00052">
    <property type="entry name" value="EAL"/>
    <property type="match status" value="1"/>
</dbReference>
<dbReference type="RefSeq" id="WP_100786305.1">
    <property type="nucleotide sequence ID" value="NZ_NPDV01000011.1"/>
</dbReference>
<dbReference type="EMBL" id="NPDV01000011">
    <property type="protein sequence ID" value="PJZ52796.1"/>
    <property type="molecule type" value="Genomic_DNA"/>
</dbReference>
<accession>A0A2M9YMN4</accession>